<reference evidence="1 2" key="1">
    <citation type="submission" date="2015-02" db="EMBL/GenBank/DDBJ databases">
        <title>Complete genome of a baculovirus isolated from a medical interest larvae: lLonomia obliqua (Lepidoptera: Saturniidae).</title>
        <authorList>
            <person name="Clara A.-S.W."/>
            <person name="Daniel A.-A.M.P."/>
            <person name="Miguel A.S."/>
            <person name="Jhon F.E.A."/>
            <person name="Fabricio M.S."/>
            <person name="Jose W.L.C."/>
            <person name="Bergmann R.M."/>
            <person name="Fernando M.L."/>
        </authorList>
    </citation>
    <scope>NUCLEOTIDE SEQUENCE [LARGE SCALE GENOMIC DNA]</scope>
    <source>
        <strain evidence="1">SP/2000</strain>
    </source>
</reference>
<evidence type="ECO:0000313" key="1">
    <source>
        <dbReference type="EMBL" id="AKN81038.1"/>
    </source>
</evidence>
<sequence length="217" mass="24036">MYTFKTARGLILNDNYEQTNISTNTTALPLFSLTFQRNRGINCALSKLPCVTDQQCRDSCVIAGATSEFLCEQGFCNVVDALVNAQVPDSIKCDPNLGLVRVYAAGGDFVVAQTCISTYRDLIDDTGVPRPYLCDNGTLTLNLNTVQFSTQSCECSEGYEKLLFNQTALARSIPVCIPLHLSDLFKKIYNKDQLGSELHFLLMLFLNLQKPLNPQTP</sequence>
<dbReference type="GeneID" id="40526672"/>
<evidence type="ECO:0000313" key="2">
    <source>
        <dbReference type="Proteomes" id="UP000297030"/>
    </source>
</evidence>
<dbReference type="RefSeq" id="YP_009666402.1">
    <property type="nucleotide sequence ID" value="NC_043520.1"/>
</dbReference>
<gene>
    <name evidence="1" type="primary">pif-3</name>
</gene>
<proteinExistence type="predicted"/>
<dbReference type="Proteomes" id="UP000297030">
    <property type="component" value="Segment"/>
</dbReference>
<dbReference type="EMBL" id="KP763670">
    <property type="protein sequence ID" value="AKN81038.1"/>
    <property type="molecule type" value="Genomic_DNA"/>
</dbReference>
<accession>A0A126FCC4</accession>
<dbReference type="Pfam" id="PF05006">
    <property type="entry name" value="PIF3"/>
    <property type="match status" value="1"/>
</dbReference>
<dbReference type="InterPro" id="IPR007703">
    <property type="entry name" value="PIF3"/>
</dbReference>
<organism evidence="1 2">
    <name type="scientific">Lonomia obliqua multiple nucleopolyhedrovirus</name>
    <dbReference type="NCBI Taxonomy" id="134394"/>
    <lineage>
        <taxon>Viruses</taxon>
        <taxon>Viruses incertae sedis</taxon>
        <taxon>Naldaviricetes</taxon>
        <taxon>Lefavirales</taxon>
        <taxon>Baculoviridae</taxon>
        <taxon>Alphabaculovirus</taxon>
        <taxon>Alphabaculovirus lonobliquae</taxon>
        <taxon>Lonomia obliqua nucleopolyhedrovirus</taxon>
    </lineage>
</organism>
<dbReference type="KEGG" id="vg:40526672"/>
<keyword evidence="2" id="KW-1185">Reference proteome</keyword>
<protein>
    <submittedName>
        <fullName evidence="1">Per os infectivity factor 3</fullName>
    </submittedName>
</protein>
<name>A0A126FCC4_9ABAC</name>